<evidence type="ECO:0000259" key="6">
    <source>
        <dbReference type="Pfam" id="PF10312"/>
    </source>
</evidence>
<dbReference type="AlphaFoldDB" id="A0AAW1PCG6"/>
<dbReference type="GO" id="GO:0005681">
    <property type="term" value="C:spliceosomal complex"/>
    <property type="evidence" value="ECO:0007669"/>
    <property type="project" value="TreeGrafter"/>
</dbReference>
<dbReference type="Proteomes" id="UP001489004">
    <property type="component" value="Unassembled WGS sequence"/>
</dbReference>
<evidence type="ECO:0000256" key="3">
    <source>
        <dbReference type="SAM" id="Coils"/>
    </source>
</evidence>
<dbReference type="InterPro" id="IPR018816">
    <property type="entry name" value="Cactin_central"/>
</dbReference>
<keyword evidence="8" id="KW-1185">Reference proteome</keyword>
<dbReference type="GO" id="GO:0045292">
    <property type="term" value="P:mRNA cis splicing, via spliceosome"/>
    <property type="evidence" value="ECO:0007669"/>
    <property type="project" value="TreeGrafter"/>
</dbReference>
<protein>
    <recommendedName>
        <fullName evidence="2">Splicing factor Cactin</fullName>
    </recommendedName>
</protein>
<evidence type="ECO:0000313" key="7">
    <source>
        <dbReference type="EMBL" id="KAK9806113.1"/>
    </source>
</evidence>
<dbReference type="PANTHER" id="PTHR21737">
    <property type="entry name" value="POLYGLUTAMINE BINDING PROTEIN 1/MARVEL MEMBRANE-ASSOCIATING DOMAIN CONTAINING 3"/>
    <property type="match status" value="1"/>
</dbReference>
<proteinExistence type="inferred from homology"/>
<feature type="compositionally biased region" description="Basic and acidic residues" evidence="4">
    <location>
        <begin position="355"/>
        <end position="368"/>
    </location>
</feature>
<dbReference type="PANTHER" id="PTHR21737:SF4">
    <property type="entry name" value="SPLICING FACTOR CACTIN"/>
    <property type="match status" value="1"/>
</dbReference>
<name>A0AAW1PCG6_9CHLO</name>
<organism evidence="7 8">
    <name type="scientific">[Myrmecia] bisecta</name>
    <dbReference type="NCBI Taxonomy" id="41462"/>
    <lineage>
        <taxon>Eukaryota</taxon>
        <taxon>Viridiplantae</taxon>
        <taxon>Chlorophyta</taxon>
        <taxon>core chlorophytes</taxon>
        <taxon>Trebouxiophyceae</taxon>
        <taxon>Trebouxiales</taxon>
        <taxon>Trebouxiaceae</taxon>
        <taxon>Myrmecia</taxon>
    </lineage>
</organism>
<feature type="compositionally biased region" description="Polar residues" evidence="4">
    <location>
        <begin position="53"/>
        <end position="63"/>
    </location>
</feature>
<feature type="compositionally biased region" description="Basic and acidic residues" evidence="4">
    <location>
        <begin position="25"/>
        <end position="34"/>
    </location>
</feature>
<comment type="similarity">
    <text evidence="1">Belongs to the CACTIN family.</text>
</comment>
<dbReference type="Pfam" id="PF10312">
    <property type="entry name" value="Cactin_mid"/>
    <property type="match status" value="1"/>
</dbReference>
<feature type="domain" description="Splicing factor Cactin C-terminal" evidence="5">
    <location>
        <begin position="568"/>
        <end position="695"/>
    </location>
</feature>
<feature type="compositionally biased region" description="Acidic residues" evidence="4">
    <location>
        <begin position="410"/>
        <end position="421"/>
    </location>
</feature>
<feature type="compositionally biased region" description="Acidic residues" evidence="4">
    <location>
        <begin position="375"/>
        <end position="391"/>
    </location>
</feature>
<evidence type="ECO:0000259" key="5">
    <source>
        <dbReference type="Pfam" id="PF09732"/>
    </source>
</evidence>
<keyword evidence="3" id="KW-0175">Coiled coil</keyword>
<evidence type="ECO:0000256" key="1">
    <source>
        <dbReference type="ARBA" id="ARBA00006895"/>
    </source>
</evidence>
<gene>
    <name evidence="7" type="ORF">WJX72_002023</name>
</gene>
<accession>A0AAW1PCG6</accession>
<feature type="domain" description="Splicing factor cactin central" evidence="6">
    <location>
        <begin position="129"/>
        <end position="326"/>
    </location>
</feature>
<reference evidence="7 8" key="1">
    <citation type="journal article" date="2024" name="Nat. Commun.">
        <title>Phylogenomics reveals the evolutionary origins of lichenization in chlorophyte algae.</title>
        <authorList>
            <person name="Puginier C."/>
            <person name="Libourel C."/>
            <person name="Otte J."/>
            <person name="Skaloud P."/>
            <person name="Haon M."/>
            <person name="Grisel S."/>
            <person name="Petersen M."/>
            <person name="Berrin J.G."/>
            <person name="Delaux P.M."/>
            <person name="Dal Grande F."/>
            <person name="Keller J."/>
        </authorList>
    </citation>
    <scope>NUCLEOTIDE SEQUENCE [LARGE SCALE GENOMIC DNA]</scope>
    <source>
        <strain evidence="7 8">SAG 2043</strain>
    </source>
</reference>
<dbReference type="EMBL" id="JALJOR010000014">
    <property type="protein sequence ID" value="KAK9806113.1"/>
    <property type="molecule type" value="Genomic_DNA"/>
</dbReference>
<dbReference type="GO" id="GO:0005737">
    <property type="term" value="C:cytoplasm"/>
    <property type="evidence" value="ECO:0007669"/>
    <property type="project" value="TreeGrafter"/>
</dbReference>
<evidence type="ECO:0000256" key="4">
    <source>
        <dbReference type="SAM" id="MobiDB-lite"/>
    </source>
</evidence>
<feature type="region of interest" description="Disordered" evidence="4">
    <location>
        <begin position="355"/>
        <end position="435"/>
    </location>
</feature>
<evidence type="ECO:0000313" key="8">
    <source>
        <dbReference type="Proteomes" id="UP001489004"/>
    </source>
</evidence>
<feature type="region of interest" description="Disordered" evidence="4">
    <location>
        <begin position="1"/>
        <end position="63"/>
    </location>
</feature>
<feature type="compositionally biased region" description="Low complexity" evidence="4">
    <location>
        <begin position="399"/>
        <end position="409"/>
    </location>
</feature>
<comment type="caution">
    <text evidence="7">The sequence shown here is derived from an EMBL/GenBank/DDBJ whole genome shotgun (WGS) entry which is preliminary data.</text>
</comment>
<evidence type="ECO:0000256" key="2">
    <source>
        <dbReference type="ARBA" id="ARBA00034534"/>
    </source>
</evidence>
<dbReference type="InterPro" id="IPR019134">
    <property type="entry name" value="Cactin_C"/>
</dbReference>
<dbReference type="SMART" id="SM01050">
    <property type="entry name" value="CactinC_cactus"/>
    <property type="match status" value="1"/>
</dbReference>
<sequence>MGKDKDKKDRKDKKRKRSKEDDEEERRSKAEKLAKKVAKHLKKHGEGAGHGYTNDTNPFGDSNVQERFVWGKKIEKQLQSGVDVRELTSKAERQRQIERLEEIEKVKKRRAEREAERARQEEEAGLLQRERAVAEAVELEKKEELFHLEQAVKRAEHRLVDGRPEPIDLLVKNLHLADQFEVAPEPPYEVFHGLTLQEVRGLQEDIQEFLELDVHNTEHVEFWKAIDTVCTAELQEAIRQDEIDRARMRGEPPPAKYLKRETGVHGSVHADVQMMLAGKTFLELEELEIDIQRQLETGSAADPEYWAAVLKDLTIQKAKAQLREIHTRILRKHVDSMRLEHDGVDVAEAMGWEAEARREKEPAKDHAGEQAGSEAELEAQAETEAAGDTDMGEPGPSTAAAAAVAAPVAEESESEEEEEDNTGQWSPRPLDPEHVIGQDVIPEDDDRALLDLMRAQVKYKEAAKFKAAAAAGGTGSAANQADRLYQQMISDPGRGGGGVHPMFRYIADAAPQRGEAAMRSGAVQPLGEDAASVQRFEAQASRLMGDMAAEGDLPFGGEVQMESQVYWWHDKYRPRKPKYFNRVHTGYEWNKYNQTHYDHDNPPPKVVQGYKFNIFYPDLIDKNTAPTYSTDKDPQADEHGSTCLLRFHAGPPYEDISFRIVNKEWEYSHKKGFKCTFERGIMHLYINFKRQRYRR</sequence>
<feature type="coiled-coil region" evidence="3">
    <location>
        <begin position="97"/>
        <end position="130"/>
    </location>
</feature>
<dbReference type="Pfam" id="PF09732">
    <property type="entry name" value="CactinC_cactus"/>
    <property type="match status" value="1"/>
</dbReference>